<sequence length="327" mass="38105">MKVFITSAYPSNPLNNFTPAYLEESAKADPFKCHQLVQDPQAADIIIFAEHHPAHDPYFFAVLQNEIYRQYRHKCYLYHDNYATIPLIPTVTPVLSLQDYFPDFTQPFSYIVQLIPNTEIRDCSGVTEKKYLFSFVGAGRTHPIRKSILTLCRDDVYLGDTSDKDAWALAEDDYVEYQASYAEICRASKFILCPRGLAANSYRLYECLQMGIPPVIISDEWVPTVGPKWEEFSIRVSEAEIANIPAILKEKEPSAAHMGLLARQAWEEWFTKDKQFHYLTEACLRLHSTRKERYYLPQLKLYKRFLQPSHARNLLRYYKNALWAMMK</sequence>
<evidence type="ECO:0000313" key="2">
    <source>
        <dbReference type="EMBL" id="SFQ83649.1"/>
    </source>
</evidence>
<dbReference type="Pfam" id="PF03016">
    <property type="entry name" value="Exostosin_GT47"/>
    <property type="match status" value="1"/>
</dbReference>
<gene>
    <name evidence="2" type="ORF">SAMN04515668_5017</name>
</gene>
<keyword evidence="3" id="KW-1185">Reference proteome</keyword>
<dbReference type="PANTHER" id="PTHR11062">
    <property type="entry name" value="EXOSTOSIN HEPARAN SULFATE GLYCOSYLTRANSFERASE -RELATED"/>
    <property type="match status" value="1"/>
</dbReference>
<feature type="domain" description="Exostosin GT47" evidence="1">
    <location>
        <begin position="119"/>
        <end position="250"/>
    </location>
</feature>
<dbReference type="GO" id="GO:0016757">
    <property type="term" value="F:glycosyltransferase activity"/>
    <property type="evidence" value="ECO:0007669"/>
    <property type="project" value="InterPro"/>
</dbReference>
<protein>
    <submittedName>
        <fullName evidence="2">Exostosin family protein</fullName>
    </submittedName>
</protein>
<dbReference type="EMBL" id="FOXS01000012">
    <property type="protein sequence ID" value="SFQ83649.1"/>
    <property type="molecule type" value="Genomic_DNA"/>
</dbReference>
<organism evidence="2 3">
    <name type="scientific">Hymenobacter arizonensis</name>
    <name type="common">Siccationidurans arizonensis</name>
    <dbReference type="NCBI Taxonomy" id="1227077"/>
    <lineage>
        <taxon>Bacteria</taxon>
        <taxon>Pseudomonadati</taxon>
        <taxon>Bacteroidota</taxon>
        <taxon>Cytophagia</taxon>
        <taxon>Cytophagales</taxon>
        <taxon>Hymenobacteraceae</taxon>
        <taxon>Hymenobacter</taxon>
    </lineage>
</organism>
<evidence type="ECO:0000313" key="3">
    <source>
        <dbReference type="Proteomes" id="UP000199029"/>
    </source>
</evidence>
<name>A0A1I6BRT7_HYMAR</name>
<evidence type="ECO:0000259" key="1">
    <source>
        <dbReference type="Pfam" id="PF03016"/>
    </source>
</evidence>
<dbReference type="InterPro" id="IPR040911">
    <property type="entry name" value="Exostosin_GT47"/>
</dbReference>
<dbReference type="AlphaFoldDB" id="A0A1I6BRT7"/>
<dbReference type="STRING" id="1227077.SAMN04515668_5017"/>
<dbReference type="RefSeq" id="WP_092679032.1">
    <property type="nucleotide sequence ID" value="NZ_FOXS01000012.1"/>
</dbReference>
<dbReference type="InterPro" id="IPR004263">
    <property type="entry name" value="Exostosin"/>
</dbReference>
<accession>A0A1I6BRT7</accession>
<dbReference type="Proteomes" id="UP000199029">
    <property type="component" value="Unassembled WGS sequence"/>
</dbReference>
<reference evidence="3" key="1">
    <citation type="submission" date="2016-10" db="EMBL/GenBank/DDBJ databases">
        <authorList>
            <person name="Varghese N."/>
            <person name="Submissions S."/>
        </authorList>
    </citation>
    <scope>NUCLEOTIDE SEQUENCE [LARGE SCALE GENOMIC DNA]</scope>
    <source>
        <strain evidence="3">OR362-8,ATCC BAA-1266,JCM 13504</strain>
    </source>
</reference>
<dbReference type="OrthoDB" id="1416011at2"/>
<proteinExistence type="predicted"/>